<accession>A0ABV3HFC0</accession>
<feature type="transmembrane region" description="Helical" evidence="1">
    <location>
        <begin position="384"/>
        <end position="403"/>
    </location>
</feature>
<keyword evidence="1" id="KW-1133">Transmembrane helix</keyword>
<gene>
    <name evidence="2" type="ORF">AB0K40_37560</name>
</gene>
<reference evidence="2 3" key="1">
    <citation type="submission" date="2024-06" db="EMBL/GenBank/DDBJ databases">
        <title>The Natural Products Discovery Center: Release of the First 8490 Sequenced Strains for Exploring Actinobacteria Biosynthetic Diversity.</title>
        <authorList>
            <person name="Kalkreuter E."/>
            <person name="Kautsar S.A."/>
            <person name="Yang D."/>
            <person name="Bader C.D."/>
            <person name="Teijaro C.N."/>
            <person name="Fluegel L."/>
            <person name="Davis C.M."/>
            <person name="Simpson J.R."/>
            <person name="Lauterbach L."/>
            <person name="Steele A.D."/>
            <person name="Gui C."/>
            <person name="Meng S."/>
            <person name="Li G."/>
            <person name="Viehrig K."/>
            <person name="Ye F."/>
            <person name="Su P."/>
            <person name="Kiefer A.F."/>
            <person name="Nichols A."/>
            <person name="Cepeda A.J."/>
            <person name="Yan W."/>
            <person name="Fan B."/>
            <person name="Jiang Y."/>
            <person name="Adhikari A."/>
            <person name="Zheng C.-J."/>
            <person name="Schuster L."/>
            <person name="Cowan T.M."/>
            <person name="Smanski M.J."/>
            <person name="Chevrette M.G."/>
            <person name="De Carvalho L.P.S."/>
            <person name="Shen B."/>
        </authorList>
    </citation>
    <scope>NUCLEOTIDE SEQUENCE [LARGE SCALE GENOMIC DNA]</scope>
    <source>
        <strain evidence="2 3">NPDC049574</strain>
    </source>
</reference>
<name>A0ABV3HFC0_9ACTN</name>
<feature type="transmembrane region" description="Helical" evidence="1">
    <location>
        <begin position="21"/>
        <end position="42"/>
    </location>
</feature>
<protein>
    <recommendedName>
        <fullName evidence="4">Polysaccharide biosynthesis protein</fullName>
    </recommendedName>
</protein>
<keyword evidence="1" id="KW-0812">Transmembrane</keyword>
<dbReference type="EMBL" id="JBFARM010000013">
    <property type="protein sequence ID" value="MEV4291248.1"/>
    <property type="molecule type" value="Genomic_DNA"/>
</dbReference>
<evidence type="ECO:0000313" key="3">
    <source>
        <dbReference type="Proteomes" id="UP001552427"/>
    </source>
</evidence>
<feature type="transmembrane region" description="Helical" evidence="1">
    <location>
        <begin position="268"/>
        <end position="289"/>
    </location>
</feature>
<feature type="transmembrane region" description="Helical" evidence="1">
    <location>
        <begin position="126"/>
        <end position="150"/>
    </location>
</feature>
<evidence type="ECO:0000313" key="2">
    <source>
        <dbReference type="EMBL" id="MEV4291248.1"/>
    </source>
</evidence>
<organism evidence="2 3">
    <name type="scientific">Nonomuraea bangladeshensis</name>
    <dbReference type="NCBI Taxonomy" id="404385"/>
    <lineage>
        <taxon>Bacteria</taxon>
        <taxon>Bacillati</taxon>
        <taxon>Actinomycetota</taxon>
        <taxon>Actinomycetes</taxon>
        <taxon>Streptosporangiales</taxon>
        <taxon>Streptosporangiaceae</taxon>
        <taxon>Nonomuraea</taxon>
    </lineage>
</organism>
<proteinExistence type="predicted"/>
<dbReference type="Proteomes" id="UP001552427">
    <property type="component" value="Unassembled WGS sequence"/>
</dbReference>
<feature type="transmembrane region" description="Helical" evidence="1">
    <location>
        <begin position="48"/>
        <end position="72"/>
    </location>
</feature>
<keyword evidence="1" id="KW-0472">Membrane</keyword>
<feature type="transmembrane region" description="Helical" evidence="1">
    <location>
        <begin position="409"/>
        <end position="427"/>
    </location>
</feature>
<feature type="transmembrane region" description="Helical" evidence="1">
    <location>
        <begin position="350"/>
        <end position="372"/>
    </location>
</feature>
<sequence length="445" mass="45505">METRQPKARLAAAFLAKGTQLAAALFLSGLKGLIFFAAIRGYDPDVAAAYGVGITVTLAVSMLGAGLNVVAVQKLAGVVVHEDTRERRQRLSTIGATAVSSTLLLTLSLLAAGAVLALVGDGLTSLFFWCRMPGVLVIPLQGVVTGALVASGREGAALRTSMENLVLNAAAAAILPVLSLSPTAALIAIAAYGTLADTFTLIRQLVRLGRLGSHLLSAVRTATPVVVTQPLSHLRGAWQAAAGASDGLIMIGSFALITLAAAQVDDETAVTVTALISLMRTIIIPLKSYGLVGGRMATAPGHGLRPDQRVNLFAAVIAGLLLPLSVTMIFAPAAMLHLIGLEAAGGPAVLAVRLAGAQLLLEPITGFGAAALKILVGPSAAMTALLISMAGVALPAVAVLLVSANLSVASIWGALLAARICFALQVLRRYRSWRHGALATVMGKR</sequence>
<feature type="transmembrane region" description="Helical" evidence="1">
    <location>
        <begin position="93"/>
        <end position="120"/>
    </location>
</feature>
<feature type="transmembrane region" description="Helical" evidence="1">
    <location>
        <begin position="310"/>
        <end position="330"/>
    </location>
</feature>
<keyword evidence="3" id="KW-1185">Reference proteome</keyword>
<dbReference type="RefSeq" id="WP_364459442.1">
    <property type="nucleotide sequence ID" value="NZ_JBFARM010000013.1"/>
</dbReference>
<evidence type="ECO:0008006" key="4">
    <source>
        <dbReference type="Google" id="ProtNLM"/>
    </source>
</evidence>
<comment type="caution">
    <text evidence="2">The sequence shown here is derived from an EMBL/GenBank/DDBJ whole genome shotgun (WGS) entry which is preliminary data.</text>
</comment>
<evidence type="ECO:0000256" key="1">
    <source>
        <dbReference type="SAM" id="Phobius"/>
    </source>
</evidence>